<comment type="caution">
    <text evidence="2">The sequence shown here is derived from an EMBL/GenBank/DDBJ whole genome shotgun (WGS) entry which is preliminary data.</text>
</comment>
<accession>A0A554LDN3</accession>
<evidence type="ECO:0000313" key="2">
    <source>
        <dbReference type="EMBL" id="TSC90994.1"/>
    </source>
</evidence>
<feature type="region of interest" description="Disordered" evidence="1">
    <location>
        <begin position="1"/>
        <end position="26"/>
    </location>
</feature>
<protein>
    <submittedName>
        <fullName evidence="2">Uncharacterized protein</fullName>
    </submittedName>
</protein>
<dbReference type="EMBL" id="VMGH01000049">
    <property type="protein sequence ID" value="TSC90994.1"/>
    <property type="molecule type" value="Genomic_DNA"/>
</dbReference>
<gene>
    <name evidence="2" type="ORF">CEN92_336</name>
</gene>
<dbReference type="AlphaFoldDB" id="A0A554LDN3"/>
<evidence type="ECO:0000256" key="1">
    <source>
        <dbReference type="SAM" id="MobiDB-lite"/>
    </source>
</evidence>
<reference evidence="2 3" key="1">
    <citation type="submission" date="2017-07" db="EMBL/GenBank/DDBJ databases">
        <title>Mechanisms for carbon and nitrogen cycling indicate functional differentiation within the Candidate Phyla Radiation.</title>
        <authorList>
            <person name="Danczak R.E."/>
            <person name="Johnston M.D."/>
            <person name="Kenah C."/>
            <person name="Slattery M."/>
            <person name="Wrighton K.C."/>
            <person name="Wilkins M.J."/>
        </authorList>
    </citation>
    <scope>NUCLEOTIDE SEQUENCE [LARGE SCALE GENOMIC DNA]</scope>
    <source>
        <strain evidence="2">Licking1014_96</strain>
    </source>
</reference>
<evidence type="ECO:0000313" key="3">
    <source>
        <dbReference type="Proteomes" id="UP000318296"/>
    </source>
</evidence>
<dbReference type="Proteomes" id="UP000318296">
    <property type="component" value="Unassembled WGS sequence"/>
</dbReference>
<name>A0A554LDN3_9BACT</name>
<sequence length="124" mass="13784">MLDLKRDTATATCPRPDASPSDEGKRKRTTILTNSIAFMEELLQVFRSRPLICFTYSVELVLEHIRNRAVDLVVIDNIGLTPTDDEVDLIRAAARVATPSVEVQVIGRTTEFTIQALLAELEGE</sequence>
<proteinExistence type="predicted"/>
<organism evidence="2 3">
    <name type="scientific">Candidatus Berkelbacteria bacterium Licking1014_96</name>
    <dbReference type="NCBI Taxonomy" id="2017149"/>
    <lineage>
        <taxon>Bacteria</taxon>
        <taxon>Candidatus Berkelbacteria</taxon>
    </lineage>
</organism>